<name>A0A084VFT7_ANOSI</name>
<keyword evidence="3" id="KW-1185">Reference proteome</keyword>
<gene>
    <name evidence="1" type="ORF">ZHAS_00003996</name>
</gene>
<dbReference type="EMBL" id="ATLV01012462">
    <property type="status" value="NOT_ANNOTATED_CDS"/>
    <property type="molecule type" value="Genomic_DNA"/>
</dbReference>
<evidence type="ECO:0000313" key="1">
    <source>
        <dbReference type="EMBL" id="KFB36831.1"/>
    </source>
</evidence>
<dbReference type="Proteomes" id="UP000030765">
    <property type="component" value="Unassembled WGS sequence"/>
</dbReference>
<sequence length="60" mass="6797">MRYFIKIERNLINRNRRRSAEEFDVLRMDGVDQCSTGQSGLMNGGPVVFPDGRNILPAKG</sequence>
<dbReference type="EMBL" id="KE524793">
    <property type="protein sequence ID" value="KFB36831.1"/>
    <property type="molecule type" value="Genomic_DNA"/>
</dbReference>
<evidence type="ECO:0000313" key="3">
    <source>
        <dbReference type="Proteomes" id="UP000030765"/>
    </source>
</evidence>
<organism evidence="1">
    <name type="scientific">Anopheles sinensis</name>
    <name type="common">Mosquito</name>
    <dbReference type="NCBI Taxonomy" id="74873"/>
    <lineage>
        <taxon>Eukaryota</taxon>
        <taxon>Metazoa</taxon>
        <taxon>Ecdysozoa</taxon>
        <taxon>Arthropoda</taxon>
        <taxon>Hexapoda</taxon>
        <taxon>Insecta</taxon>
        <taxon>Pterygota</taxon>
        <taxon>Neoptera</taxon>
        <taxon>Endopterygota</taxon>
        <taxon>Diptera</taxon>
        <taxon>Nematocera</taxon>
        <taxon>Culicoidea</taxon>
        <taxon>Culicidae</taxon>
        <taxon>Anophelinae</taxon>
        <taxon>Anopheles</taxon>
    </lineage>
</organism>
<protein>
    <submittedName>
        <fullName evidence="1 2">Uncharacterized protein</fullName>
    </submittedName>
</protein>
<accession>A0A084VFT7</accession>
<dbReference type="VEuPathDB" id="VectorBase:ASIC003996"/>
<evidence type="ECO:0000313" key="2">
    <source>
        <dbReference type="EnsemblMetazoa" id="ASIC003996-PA"/>
    </source>
</evidence>
<reference evidence="2" key="2">
    <citation type="submission" date="2020-05" db="UniProtKB">
        <authorList>
            <consortium name="EnsemblMetazoa"/>
        </authorList>
    </citation>
    <scope>IDENTIFICATION</scope>
</reference>
<dbReference type="AlphaFoldDB" id="A0A084VFT7"/>
<dbReference type="EnsemblMetazoa" id="ASIC003996-RA">
    <property type="protein sequence ID" value="ASIC003996-PA"/>
    <property type="gene ID" value="ASIC003996"/>
</dbReference>
<proteinExistence type="predicted"/>
<reference evidence="1 3" key="1">
    <citation type="journal article" date="2014" name="BMC Genomics">
        <title>Genome sequence of Anopheles sinensis provides insight into genetics basis of mosquito competence for malaria parasites.</title>
        <authorList>
            <person name="Zhou D."/>
            <person name="Zhang D."/>
            <person name="Ding G."/>
            <person name="Shi L."/>
            <person name="Hou Q."/>
            <person name="Ye Y."/>
            <person name="Xu Y."/>
            <person name="Zhou H."/>
            <person name="Xiong C."/>
            <person name="Li S."/>
            <person name="Yu J."/>
            <person name="Hong S."/>
            <person name="Yu X."/>
            <person name="Zou P."/>
            <person name="Chen C."/>
            <person name="Chang X."/>
            <person name="Wang W."/>
            <person name="Lv Y."/>
            <person name="Sun Y."/>
            <person name="Ma L."/>
            <person name="Shen B."/>
            <person name="Zhu C."/>
        </authorList>
    </citation>
    <scope>NUCLEOTIDE SEQUENCE [LARGE SCALE GENOMIC DNA]</scope>
</reference>